<protein>
    <submittedName>
        <fullName evidence="2">Uncharacterized protein</fullName>
    </submittedName>
</protein>
<feature type="region of interest" description="Disordered" evidence="1">
    <location>
        <begin position="41"/>
        <end position="64"/>
    </location>
</feature>
<dbReference type="Proteomes" id="UP001396334">
    <property type="component" value="Unassembled WGS sequence"/>
</dbReference>
<evidence type="ECO:0000313" key="2">
    <source>
        <dbReference type="EMBL" id="KAK9000811.1"/>
    </source>
</evidence>
<evidence type="ECO:0000313" key="3">
    <source>
        <dbReference type="Proteomes" id="UP001396334"/>
    </source>
</evidence>
<dbReference type="EMBL" id="JBBPBN010000037">
    <property type="protein sequence ID" value="KAK9000811.1"/>
    <property type="molecule type" value="Genomic_DNA"/>
</dbReference>
<name>A0ABR2QJF5_9ROSI</name>
<evidence type="ECO:0000256" key="1">
    <source>
        <dbReference type="SAM" id="MobiDB-lite"/>
    </source>
</evidence>
<keyword evidence="3" id="KW-1185">Reference proteome</keyword>
<reference evidence="2 3" key="1">
    <citation type="journal article" date="2024" name="G3 (Bethesda)">
        <title>Genome assembly of Hibiscus sabdariffa L. provides insights into metabolisms of medicinal natural products.</title>
        <authorList>
            <person name="Kim T."/>
        </authorList>
    </citation>
    <scope>NUCLEOTIDE SEQUENCE [LARGE SCALE GENOMIC DNA]</scope>
    <source>
        <strain evidence="2">TK-2024</strain>
        <tissue evidence="2">Old leaves</tissue>
    </source>
</reference>
<sequence length="85" mass="9208">MNCDSSILSPSTSIFQIPICLYVGVGRTGYPVSLPRIGPGPGSHQFLKTGTDPGPDKTRSQIPGIDHGVGRNLYQYRVPGQLIYY</sequence>
<organism evidence="2 3">
    <name type="scientific">Hibiscus sabdariffa</name>
    <name type="common">roselle</name>
    <dbReference type="NCBI Taxonomy" id="183260"/>
    <lineage>
        <taxon>Eukaryota</taxon>
        <taxon>Viridiplantae</taxon>
        <taxon>Streptophyta</taxon>
        <taxon>Embryophyta</taxon>
        <taxon>Tracheophyta</taxon>
        <taxon>Spermatophyta</taxon>
        <taxon>Magnoliopsida</taxon>
        <taxon>eudicotyledons</taxon>
        <taxon>Gunneridae</taxon>
        <taxon>Pentapetalae</taxon>
        <taxon>rosids</taxon>
        <taxon>malvids</taxon>
        <taxon>Malvales</taxon>
        <taxon>Malvaceae</taxon>
        <taxon>Malvoideae</taxon>
        <taxon>Hibiscus</taxon>
    </lineage>
</organism>
<proteinExistence type="predicted"/>
<accession>A0ABR2QJF5</accession>
<comment type="caution">
    <text evidence="2">The sequence shown here is derived from an EMBL/GenBank/DDBJ whole genome shotgun (WGS) entry which is preliminary data.</text>
</comment>
<gene>
    <name evidence="2" type="ORF">V6N11_081296</name>
</gene>